<organism evidence="1 2">
    <name type="scientific">Plakobranchus ocellatus</name>
    <dbReference type="NCBI Taxonomy" id="259542"/>
    <lineage>
        <taxon>Eukaryota</taxon>
        <taxon>Metazoa</taxon>
        <taxon>Spiralia</taxon>
        <taxon>Lophotrochozoa</taxon>
        <taxon>Mollusca</taxon>
        <taxon>Gastropoda</taxon>
        <taxon>Heterobranchia</taxon>
        <taxon>Euthyneura</taxon>
        <taxon>Panpulmonata</taxon>
        <taxon>Sacoglossa</taxon>
        <taxon>Placobranchoidea</taxon>
        <taxon>Plakobranchidae</taxon>
        <taxon>Plakobranchus</taxon>
    </lineage>
</organism>
<comment type="caution">
    <text evidence="1">The sequence shown here is derived from an EMBL/GenBank/DDBJ whole genome shotgun (WGS) entry which is preliminary data.</text>
</comment>
<evidence type="ECO:0000313" key="2">
    <source>
        <dbReference type="Proteomes" id="UP000735302"/>
    </source>
</evidence>
<protein>
    <submittedName>
        <fullName evidence="1">Uncharacterized protein</fullName>
    </submittedName>
</protein>
<accession>A0AAV4D566</accession>
<keyword evidence="2" id="KW-1185">Reference proteome</keyword>
<dbReference type="AlphaFoldDB" id="A0AAV4D566"/>
<name>A0AAV4D566_9GAST</name>
<sequence>MLKSIAGTLVTAIAPREDATEDSPASAYPALDIVQSGIKVPTQSLTTVDIVEGTPVDEHLHRAYISQVNCETSVRDLKSHESVSDKNFVAKSESVMKTFPKKTSWVRALMAVGIDSKEGKCPS</sequence>
<dbReference type="EMBL" id="BLXT01007492">
    <property type="protein sequence ID" value="GFO39373.1"/>
    <property type="molecule type" value="Genomic_DNA"/>
</dbReference>
<gene>
    <name evidence="1" type="ORF">PoB_006587800</name>
</gene>
<evidence type="ECO:0000313" key="1">
    <source>
        <dbReference type="EMBL" id="GFO39373.1"/>
    </source>
</evidence>
<dbReference type="Proteomes" id="UP000735302">
    <property type="component" value="Unassembled WGS sequence"/>
</dbReference>
<proteinExistence type="predicted"/>
<reference evidence="1 2" key="1">
    <citation type="journal article" date="2021" name="Elife">
        <title>Chloroplast acquisition without the gene transfer in kleptoplastic sea slugs, Plakobranchus ocellatus.</title>
        <authorList>
            <person name="Maeda T."/>
            <person name="Takahashi S."/>
            <person name="Yoshida T."/>
            <person name="Shimamura S."/>
            <person name="Takaki Y."/>
            <person name="Nagai Y."/>
            <person name="Toyoda A."/>
            <person name="Suzuki Y."/>
            <person name="Arimoto A."/>
            <person name="Ishii H."/>
            <person name="Satoh N."/>
            <person name="Nishiyama T."/>
            <person name="Hasebe M."/>
            <person name="Maruyama T."/>
            <person name="Minagawa J."/>
            <person name="Obokata J."/>
            <person name="Shigenobu S."/>
        </authorList>
    </citation>
    <scope>NUCLEOTIDE SEQUENCE [LARGE SCALE GENOMIC DNA]</scope>
</reference>